<evidence type="ECO:0000313" key="2">
    <source>
        <dbReference type="Proteomes" id="UP000252694"/>
    </source>
</evidence>
<gene>
    <name evidence="1" type="ORF">SAMEA104305318_04133</name>
</gene>
<organism evidence="1 2">
    <name type="scientific">Acinetobacter baumannii</name>
    <dbReference type="NCBI Taxonomy" id="470"/>
    <lineage>
        <taxon>Bacteria</taxon>
        <taxon>Pseudomonadati</taxon>
        <taxon>Pseudomonadota</taxon>
        <taxon>Gammaproteobacteria</taxon>
        <taxon>Moraxellales</taxon>
        <taxon>Moraxellaceae</taxon>
        <taxon>Acinetobacter</taxon>
        <taxon>Acinetobacter calcoaceticus/baumannii complex</taxon>
    </lineage>
</organism>
<sequence>MLFRNFIRTDHNVIQANESEFTFLERCAWPKVENIRLLLQECFKNYPDTEKDDIIARLKSGDSRHFASSTFELFLHEYLFRQGCVLLPHPELPNGSLKRPDFLVSLPDGQQFYLEAVCATEDIGKNDSTEALKDWALEYVNSRPHQNFVLSIDSFGEPITQPSGKKLYGVIKSWLDSLDPEIVLAECNINGYSSLPEINWSHEGWEITIQAIPLEAEYRGTHDQLIGIRGHGATWIDSWTPIRKAIQKKTDRYGQLDLPLVVAVNVRSFRLQLTDEMQALFGGEKLTFNLGDLNSPNFCKHTDGAWLGPTGPRGRKCSGAWLFENISPYNLANVKHSLYVNPWAYKPLPNSAFIMPNRHVYESGVKLIVGSSFKEIFNLSPNWPELE</sequence>
<evidence type="ECO:0000313" key="1">
    <source>
        <dbReference type="EMBL" id="SST34380.1"/>
    </source>
</evidence>
<reference evidence="1 2" key="1">
    <citation type="submission" date="2018-07" db="EMBL/GenBank/DDBJ databases">
        <authorList>
            <consortium name="Pathogen Informatics"/>
        </authorList>
    </citation>
    <scope>NUCLEOTIDE SEQUENCE [LARGE SCALE GENOMIC DNA]</scope>
    <source>
        <strain evidence="1 2">4300STDY7045823</strain>
    </source>
</reference>
<dbReference type="RefSeq" id="WP_213067151.1">
    <property type="nucleotide sequence ID" value="NZ_CP136173.1"/>
</dbReference>
<proteinExistence type="predicted"/>
<dbReference type="Proteomes" id="UP000252694">
    <property type="component" value="Unassembled WGS sequence"/>
</dbReference>
<accession>A0A335GNJ2</accession>
<name>A0A335GNJ2_ACIBA</name>
<protein>
    <submittedName>
        <fullName evidence="1">Uncharacterized protein</fullName>
    </submittedName>
</protein>
<dbReference type="EMBL" id="UFMQ01000061">
    <property type="protein sequence ID" value="SST34380.1"/>
    <property type="molecule type" value="Genomic_DNA"/>
</dbReference>
<dbReference type="AlphaFoldDB" id="A0A335GNJ2"/>